<accession>A0ABS3CL22</accession>
<dbReference type="Gene3D" id="3.40.720.10">
    <property type="entry name" value="Alkaline Phosphatase, subunit A"/>
    <property type="match status" value="1"/>
</dbReference>
<keyword evidence="4" id="KW-0106">Calcium</keyword>
<dbReference type="PANTHER" id="PTHR42693:SF11">
    <property type="entry name" value="ARYLSULFATASE A"/>
    <property type="match status" value="1"/>
</dbReference>
<sequence length="464" mass="51712">MKTTLKYLIAILLFGLLFHSSFAQNQKPNFIIIFTDDQGYGDVGVFGHPTIKTPNLDQMAMEGQKWTNFYVAANVCTPSRSAIMTGRLPVRTGMFSNKRRVLFPDSDGGLPASENTIAKLLKGSGYSTAAIGKWHLGHLPPYLPTSHGFDSYFGIPYSNDMDRVNDVEAKEAFASPKYQYFNVPLMRNESIVERPANQNTITKRYTEEAVKLIKENKENPFFIYLAHSLPHVPLFASEQYLGSSERGLYGDVIEEIDWSVGQILNTLKQEGLDQNTYVVFTSDNGPWLVYNEQGGSSGSLFGGKGTSYEGGVRVPTIIWGPGNVKPGVVSKIGSTLDLLPTFCSLSNTEKPNDRIYDGFDLSPVLAGKDETPRNEMFYYHGDRLFAARKGDYKLYFYKNNPLGYPAKVEKLDTLKLYNLAHDPSERFDIAAENAAVIAEIQELIAVHQSNLVMGATQLEKVIEK</sequence>
<dbReference type="PROSITE" id="PS00149">
    <property type="entry name" value="SULFATASE_2"/>
    <property type="match status" value="1"/>
</dbReference>
<dbReference type="PANTHER" id="PTHR42693">
    <property type="entry name" value="ARYLSULFATASE FAMILY MEMBER"/>
    <property type="match status" value="1"/>
</dbReference>
<keyword evidence="5" id="KW-0732">Signal</keyword>
<evidence type="ECO:0000256" key="4">
    <source>
        <dbReference type="ARBA" id="ARBA00022837"/>
    </source>
</evidence>
<dbReference type="Pfam" id="PF14707">
    <property type="entry name" value="Sulfatase_C"/>
    <property type="match status" value="1"/>
</dbReference>
<comment type="caution">
    <text evidence="7">The sequence shown here is derived from an EMBL/GenBank/DDBJ whole genome shotgun (WGS) entry which is preliminary data.</text>
</comment>
<dbReference type="SUPFAM" id="SSF53649">
    <property type="entry name" value="Alkaline phosphatase-like"/>
    <property type="match status" value="1"/>
</dbReference>
<dbReference type="CDD" id="cd16026">
    <property type="entry name" value="GALNS_like"/>
    <property type="match status" value="1"/>
</dbReference>
<feature type="domain" description="Sulfatase N-terminal" evidence="6">
    <location>
        <begin position="28"/>
        <end position="345"/>
    </location>
</feature>
<dbReference type="Gene3D" id="3.30.1120.10">
    <property type="match status" value="1"/>
</dbReference>
<feature type="signal peptide" evidence="5">
    <location>
        <begin position="1"/>
        <end position="23"/>
    </location>
</feature>
<organism evidence="7 8">
    <name type="scientific">Algoriphagus pacificus</name>
    <dbReference type="NCBI Taxonomy" id="2811234"/>
    <lineage>
        <taxon>Bacteria</taxon>
        <taxon>Pseudomonadati</taxon>
        <taxon>Bacteroidota</taxon>
        <taxon>Cytophagia</taxon>
        <taxon>Cytophagales</taxon>
        <taxon>Cyclobacteriaceae</taxon>
        <taxon>Algoriphagus</taxon>
    </lineage>
</organism>
<evidence type="ECO:0000313" key="7">
    <source>
        <dbReference type="EMBL" id="MBN7816324.1"/>
    </source>
</evidence>
<evidence type="ECO:0000256" key="1">
    <source>
        <dbReference type="ARBA" id="ARBA00008779"/>
    </source>
</evidence>
<dbReference type="Proteomes" id="UP000664480">
    <property type="component" value="Unassembled WGS sequence"/>
</dbReference>
<dbReference type="EMBL" id="JAFKCU010000003">
    <property type="protein sequence ID" value="MBN7816324.1"/>
    <property type="molecule type" value="Genomic_DNA"/>
</dbReference>
<gene>
    <name evidence="7" type="ORF">J0A69_12820</name>
</gene>
<keyword evidence="2" id="KW-0479">Metal-binding</keyword>
<evidence type="ECO:0000313" key="8">
    <source>
        <dbReference type="Proteomes" id="UP000664480"/>
    </source>
</evidence>
<evidence type="ECO:0000259" key="6">
    <source>
        <dbReference type="Pfam" id="PF00884"/>
    </source>
</evidence>
<keyword evidence="3" id="KW-0378">Hydrolase</keyword>
<dbReference type="InterPro" id="IPR000917">
    <property type="entry name" value="Sulfatase_N"/>
</dbReference>
<keyword evidence="8" id="KW-1185">Reference proteome</keyword>
<feature type="chain" id="PRO_5045993111" evidence="5">
    <location>
        <begin position="24"/>
        <end position="464"/>
    </location>
</feature>
<dbReference type="InterPro" id="IPR024607">
    <property type="entry name" value="Sulfatase_CS"/>
</dbReference>
<evidence type="ECO:0000256" key="3">
    <source>
        <dbReference type="ARBA" id="ARBA00022801"/>
    </source>
</evidence>
<protein>
    <submittedName>
        <fullName evidence="7">Sulfatase</fullName>
    </submittedName>
</protein>
<dbReference type="Pfam" id="PF00884">
    <property type="entry name" value="Sulfatase"/>
    <property type="match status" value="1"/>
</dbReference>
<evidence type="ECO:0000256" key="2">
    <source>
        <dbReference type="ARBA" id="ARBA00022723"/>
    </source>
</evidence>
<dbReference type="RefSeq" id="WP_206587004.1">
    <property type="nucleotide sequence ID" value="NZ_JAFKCU010000003.1"/>
</dbReference>
<comment type="similarity">
    <text evidence="1">Belongs to the sulfatase family.</text>
</comment>
<proteinExistence type="inferred from homology"/>
<dbReference type="InterPro" id="IPR017850">
    <property type="entry name" value="Alkaline_phosphatase_core_sf"/>
</dbReference>
<name>A0ABS3CL22_9BACT</name>
<evidence type="ECO:0000256" key="5">
    <source>
        <dbReference type="SAM" id="SignalP"/>
    </source>
</evidence>
<reference evidence="7 8" key="1">
    <citation type="submission" date="2021-03" db="EMBL/GenBank/DDBJ databases">
        <title>novel species isolated from a fishpond in China.</title>
        <authorList>
            <person name="Lu H."/>
            <person name="Cai Z."/>
        </authorList>
    </citation>
    <scope>NUCLEOTIDE SEQUENCE [LARGE SCALE GENOMIC DNA]</scope>
    <source>
        <strain evidence="7 8">YJ13C</strain>
    </source>
</reference>
<dbReference type="InterPro" id="IPR050738">
    <property type="entry name" value="Sulfatase"/>
</dbReference>